<organism evidence="1 2">
    <name type="scientific">Smallanthus sonchifolius</name>
    <dbReference type="NCBI Taxonomy" id="185202"/>
    <lineage>
        <taxon>Eukaryota</taxon>
        <taxon>Viridiplantae</taxon>
        <taxon>Streptophyta</taxon>
        <taxon>Embryophyta</taxon>
        <taxon>Tracheophyta</taxon>
        <taxon>Spermatophyta</taxon>
        <taxon>Magnoliopsida</taxon>
        <taxon>eudicotyledons</taxon>
        <taxon>Gunneridae</taxon>
        <taxon>Pentapetalae</taxon>
        <taxon>asterids</taxon>
        <taxon>campanulids</taxon>
        <taxon>Asterales</taxon>
        <taxon>Asteraceae</taxon>
        <taxon>Asteroideae</taxon>
        <taxon>Heliantheae alliance</taxon>
        <taxon>Millerieae</taxon>
        <taxon>Smallanthus</taxon>
    </lineage>
</organism>
<reference evidence="2" key="1">
    <citation type="journal article" date="2022" name="Mol. Ecol. Resour.">
        <title>The genomes of chicory, endive, great burdock and yacon provide insights into Asteraceae palaeo-polyploidization history and plant inulin production.</title>
        <authorList>
            <person name="Fan W."/>
            <person name="Wang S."/>
            <person name="Wang H."/>
            <person name="Wang A."/>
            <person name="Jiang F."/>
            <person name="Liu H."/>
            <person name="Zhao H."/>
            <person name="Xu D."/>
            <person name="Zhang Y."/>
        </authorList>
    </citation>
    <scope>NUCLEOTIDE SEQUENCE [LARGE SCALE GENOMIC DNA]</scope>
    <source>
        <strain evidence="2">cv. Yunnan</strain>
    </source>
</reference>
<reference evidence="1 2" key="2">
    <citation type="journal article" date="2022" name="Mol. Ecol. Resour.">
        <title>The genomes of chicory, endive, great burdock and yacon provide insights into Asteraceae paleo-polyploidization history and plant inulin production.</title>
        <authorList>
            <person name="Fan W."/>
            <person name="Wang S."/>
            <person name="Wang H."/>
            <person name="Wang A."/>
            <person name="Jiang F."/>
            <person name="Liu H."/>
            <person name="Zhao H."/>
            <person name="Xu D."/>
            <person name="Zhang Y."/>
        </authorList>
    </citation>
    <scope>NUCLEOTIDE SEQUENCE [LARGE SCALE GENOMIC DNA]</scope>
    <source>
        <strain evidence="2">cv. Yunnan</strain>
        <tissue evidence="1">Leaves</tissue>
    </source>
</reference>
<evidence type="ECO:0000313" key="2">
    <source>
        <dbReference type="Proteomes" id="UP001056120"/>
    </source>
</evidence>
<protein>
    <submittedName>
        <fullName evidence="1">Uncharacterized protein</fullName>
    </submittedName>
</protein>
<keyword evidence="2" id="KW-1185">Reference proteome</keyword>
<evidence type="ECO:0000313" key="1">
    <source>
        <dbReference type="EMBL" id="KAI3675532.1"/>
    </source>
</evidence>
<name>A0ACB8XWG5_9ASTR</name>
<dbReference type="Proteomes" id="UP001056120">
    <property type="component" value="Linkage Group LG29"/>
</dbReference>
<accession>A0ACB8XWG5</accession>
<proteinExistence type="predicted"/>
<gene>
    <name evidence="1" type="ORF">L1987_85122</name>
</gene>
<comment type="caution">
    <text evidence="1">The sequence shown here is derived from an EMBL/GenBank/DDBJ whole genome shotgun (WGS) entry which is preliminary data.</text>
</comment>
<sequence length="103" mass="11020">MLLLDISEHLLHSLTLALIFDVLEFLLALLDALLLLSPLTVVFERRLALLEVHATLVEPLSLQPLAALPLPGDWILVLDGGGDDGCVGGSKGYKGGEGESEDY</sequence>
<dbReference type="EMBL" id="CM042046">
    <property type="protein sequence ID" value="KAI3675532.1"/>
    <property type="molecule type" value="Genomic_DNA"/>
</dbReference>